<organism evidence="3 4">
    <name type="scientific">Eiseniibacteriota bacterium</name>
    <dbReference type="NCBI Taxonomy" id="2212470"/>
    <lineage>
        <taxon>Bacteria</taxon>
        <taxon>Candidatus Eiseniibacteriota</taxon>
    </lineage>
</organism>
<keyword evidence="1" id="KW-0732">Signal</keyword>
<protein>
    <submittedName>
        <fullName evidence="3">CHRD domain-containing protein</fullName>
    </submittedName>
</protein>
<dbReference type="InterPro" id="IPR010895">
    <property type="entry name" value="CHRD"/>
</dbReference>
<dbReference type="AlphaFoldDB" id="A0A956NIN4"/>
<evidence type="ECO:0000256" key="1">
    <source>
        <dbReference type="SAM" id="SignalP"/>
    </source>
</evidence>
<dbReference type="Pfam" id="PF07452">
    <property type="entry name" value="CHRD"/>
    <property type="match status" value="1"/>
</dbReference>
<dbReference type="PROSITE" id="PS50933">
    <property type="entry name" value="CHRD"/>
    <property type="match status" value="1"/>
</dbReference>
<dbReference type="Proteomes" id="UP000739538">
    <property type="component" value="Unassembled WGS sequence"/>
</dbReference>
<dbReference type="SMART" id="SM00754">
    <property type="entry name" value="CHRD"/>
    <property type="match status" value="1"/>
</dbReference>
<proteinExistence type="predicted"/>
<comment type="caution">
    <text evidence="3">The sequence shown here is derived from an EMBL/GenBank/DDBJ whole genome shotgun (WGS) entry which is preliminary data.</text>
</comment>
<reference evidence="3" key="1">
    <citation type="submission" date="2020-04" db="EMBL/GenBank/DDBJ databases">
        <authorList>
            <person name="Zhang T."/>
        </authorList>
    </citation>
    <scope>NUCLEOTIDE SEQUENCE</scope>
    <source>
        <strain evidence="3">HKST-UBA02</strain>
    </source>
</reference>
<feature type="chain" id="PRO_5036870512" evidence="1">
    <location>
        <begin position="23"/>
        <end position="165"/>
    </location>
</feature>
<sequence>MRTASIILFLTLLLLSTGRTLAAPSYTADLSGPEVVPPTESTATAFLELIGTCDASSADSTSLLFNVWQIGLVDAERVYLAHGAQGTNGPVLYDVVSGPFWLTTGTVSVSPAHCEWFDAGEIYIVITTYDHPDGEIRGQVIPDPSPVLEHTWGRVKSLFRDVPQR</sequence>
<evidence type="ECO:0000259" key="2">
    <source>
        <dbReference type="PROSITE" id="PS50933"/>
    </source>
</evidence>
<name>A0A956NIN4_UNCEI</name>
<reference evidence="3" key="2">
    <citation type="journal article" date="2021" name="Microbiome">
        <title>Successional dynamics and alternative stable states in a saline activated sludge microbial community over 9 years.</title>
        <authorList>
            <person name="Wang Y."/>
            <person name="Ye J."/>
            <person name="Ju F."/>
            <person name="Liu L."/>
            <person name="Boyd J.A."/>
            <person name="Deng Y."/>
            <person name="Parks D.H."/>
            <person name="Jiang X."/>
            <person name="Yin X."/>
            <person name="Woodcroft B.J."/>
            <person name="Tyson G.W."/>
            <person name="Hugenholtz P."/>
            <person name="Polz M.F."/>
            <person name="Zhang T."/>
        </authorList>
    </citation>
    <scope>NUCLEOTIDE SEQUENCE</scope>
    <source>
        <strain evidence="3">HKST-UBA02</strain>
    </source>
</reference>
<accession>A0A956NIN4</accession>
<gene>
    <name evidence="3" type="ORF">KDA27_26800</name>
</gene>
<dbReference type="EMBL" id="JAGQHS010000344">
    <property type="protein sequence ID" value="MCA9759432.1"/>
    <property type="molecule type" value="Genomic_DNA"/>
</dbReference>
<evidence type="ECO:0000313" key="3">
    <source>
        <dbReference type="EMBL" id="MCA9759432.1"/>
    </source>
</evidence>
<feature type="domain" description="CHRD" evidence="2">
    <location>
        <begin position="22"/>
        <end position="145"/>
    </location>
</feature>
<feature type="signal peptide" evidence="1">
    <location>
        <begin position="1"/>
        <end position="22"/>
    </location>
</feature>
<evidence type="ECO:0000313" key="4">
    <source>
        <dbReference type="Proteomes" id="UP000739538"/>
    </source>
</evidence>